<protein>
    <recommendedName>
        <fullName evidence="10">Folate-biopterin transporter 2</fullName>
    </recommendedName>
</protein>
<gene>
    <name evidence="8" type="ORF">A4U43_C05F34240</name>
</gene>
<dbReference type="GO" id="GO:0016020">
    <property type="term" value="C:membrane"/>
    <property type="evidence" value="ECO:0007669"/>
    <property type="project" value="UniProtKB-SubCell"/>
</dbReference>
<evidence type="ECO:0000256" key="4">
    <source>
        <dbReference type="ARBA" id="ARBA00022692"/>
    </source>
</evidence>
<evidence type="ECO:0008006" key="10">
    <source>
        <dbReference type="Google" id="ProtNLM"/>
    </source>
</evidence>
<dbReference type="InterPro" id="IPR039309">
    <property type="entry name" value="BT1"/>
</dbReference>
<dbReference type="Gene3D" id="1.20.1250.20">
    <property type="entry name" value="MFS general substrate transporter like domains"/>
    <property type="match status" value="1"/>
</dbReference>
<dbReference type="Gramene" id="ONK70489">
    <property type="protein sequence ID" value="ONK70489"/>
    <property type="gene ID" value="A4U43_C05F34240"/>
</dbReference>
<evidence type="ECO:0000256" key="6">
    <source>
        <dbReference type="ARBA" id="ARBA00023136"/>
    </source>
</evidence>
<keyword evidence="3" id="KW-0813">Transport</keyword>
<feature type="transmembrane region" description="Helical" evidence="7">
    <location>
        <begin position="317"/>
        <end position="339"/>
    </location>
</feature>
<dbReference type="Pfam" id="PF03092">
    <property type="entry name" value="BT1"/>
    <property type="match status" value="1"/>
</dbReference>
<evidence type="ECO:0000313" key="8">
    <source>
        <dbReference type="EMBL" id="ONK70489.1"/>
    </source>
</evidence>
<feature type="transmembrane region" description="Helical" evidence="7">
    <location>
        <begin position="253"/>
        <end position="273"/>
    </location>
</feature>
<dbReference type="OrthoDB" id="754047at2759"/>
<proteinExistence type="inferred from homology"/>
<evidence type="ECO:0000256" key="7">
    <source>
        <dbReference type="SAM" id="Phobius"/>
    </source>
</evidence>
<keyword evidence="5 7" id="KW-1133">Transmembrane helix</keyword>
<dbReference type="EMBL" id="CM007385">
    <property type="protein sequence ID" value="ONK70489.1"/>
    <property type="molecule type" value="Genomic_DNA"/>
</dbReference>
<feature type="transmembrane region" description="Helical" evidence="7">
    <location>
        <begin position="197"/>
        <end position="215"/>
    </location>
</feature>
<feature type="transmembrane region" description="Helical" evidence="7">
    <location>
        <begin position="169"/>
        <end position="191"/>
    </location>
</feature>
<dbReference type="SUPFAM" id="SSF103473">
    <property type="entry name" value="MFS general substrate transporter"/>
    <property type="match status" value="1"/>
</dbReference>
<sequence length="481" mass="53088">MSKNSEPSMFHSVIVSPFNWFKMLAKEMHWSFVYGVVAVNGISQGLGGAICKVASDYYWKDVQRVMPSEAQVYQGITTLPWIIKPLWGILTDVLPVAGYRRRPYFIFAGFLGAISMLILWLQSESCTVLALLLLTAGSAAVAISDVTIDACVAQNSISHPSLAADMQSLCGFCSSVGGLLGFSISGLLMHAFSSQGVLGLLSIPAALVFSVGMVLKEVHVPNFAYQKVHHKLSQANRTMWATLKCPEVWRPCIFMYMSLALSLNIQEGMFYWYTDTETGPSFSQGTISFIFSIGSVGSLLGVLLYQNSLKDYPFRCLLFWSQLLSSLTGMLDLILVLRLNLNLGMPDKLFAVIDESVSQMIGRVRWMPILVLSSKLCPSGIEGTFFALLMSIDHSGLLTSSWGGGLLLNILNVTRTEFDNLWLAVLIRNVLRVVPLALLFLVPKSDQHSMILPTNVLMKTEIEENLTVENDTKIKPLLEEA</sequence>
<dbReference type="PANTHER" id="PTHR31585">
    <property type="entry name" value="FOLATE-BIOPTERIN TRANSPORTER 1, CHLOROPLASTIC"/>
    <property type="match status" value="1"/>
</dbReference>
<feature type="transmembrane region" description="Helical" evidence="7">
    <location>
        <begin position="285"/>
        <end position="305"/>
    </location>
</feature>
<evidence type="ECO:0000256" key="2">
    <source>
        <dbReference type="ARBA" id="ARBA00007015"/>
    </source>
</evidence>
<dbReference type="InterPro" id="IPR004324">
    <property type="entry name" value="FBT"/>
</dbReference>
<dbReference type="InterPro" id="IPR036259">
    <property type="entry name" value="MFS_trans_sf"/>
</dbReference>
<comment type="similarity">
    <text evidence="2">Belongs to the major facilitator superfamily. Folate-biopterin transporter (TC 2.A.71) family.</text>
</comment>
<keyword evidence="9" id="KW-1185">Reference proteome</keyword>
<keyword evidence="6 7" id="KW-0472">Membrane</keyword>
<evidence type="ECO:0000313" key="9">
    <source>
        <dbReference type="Proteomes" id="UP000243459"/>
    </source>
</evidence>
<dbReference type="PANTHER" id="PTHR31585:SF6">
    <property type="entry name" value="FOLATE-BIOPTERIN TRANSPORTER 2-RELATED"/>
    <property type="match status" value="1"/>
</dbReference>
<evidence type="ECO:0000256" key="3">
    <source>
        <dbReference type="ARBA" id="ARBA00022448"/>
    </source>
</evidence>
<evidence type="ECO:0000256" key="1">
    <source>
        <dbReference type="ARBA" id="ARBA00004141"/>
    </source>
</evidence>
<feature type="transmembrane region" description="Helical" evidence="7">
    <location>
        <begin position="128"/>
        <end position="148"/>
    </location>
</feature>
<feature type="transmembrane region" description="Helical" evidence="7">
    <location>
        <begin position="104"/>
        <end position="122"/>
    </location>
</feature>
<dbReference type="AlphaFoldDB" id="A0A5P1F128"/>
<reference evidence="9" key="1">
    <citation type="journal article" date="2017" name="Nat. Commun.">
        <title>The asparagus genome sheds light on the origin and evolution of a young Y chromosome.</title>
        <authorList>
            <person name="Harkess A."/>
            <person name="Zhou J."/>
            <person name="Xu C."/>
            <person name="Bowers J.E."/>
            <person name="Van der Hulst R."/>
            <person name="Ayyampalayam S."/>
            <person name="Mercati F."/>
            <person name="Riccardi P."/>
            <person name="McKain M.R."/>
            <person name="Kakrana A."/>
            <person name="Tang H."/>
            <person name="Ray J."/>
            <person name="Groenendijk J."/>
            <person name="Arikit S."/>
            <person name="Mathioni S.M."/>
            <person name="Nakano M."/>
            <person name="Shan H."/>
            <person name="Telgmann-Rauber A."/>
            <person name="Kanno A."/>
            <person name="Yue Z."/>
            <person name="Chen H."/>
            <person name="Li W."/>
            <person name="Chen Y."/>
            <person name="Xu X."/>
            <person name="Zhang Y."/>
            <person name="Luo S."/>
            <person name="Chen H."/>
            <person name="Gao J."/>
            <person name="Mao Z."/>
            <person name="Pires J.C."/>
            <person name="Luo M."/>
            <person name="Kudrna D."/>
            <person name="Wing R.A."/>
            <person name="Meyers B.C."/>
            <person name="Yi K."/>
            <person name="Kong H."/>
            <person name="Lavrijsen P."/>
            <person name="Sunseri F."/>
            <person name="Falavigna A."/>
            <person name="Ye Y."/>
            <person name="Leebens-Mack J.H."/>
            <person name="Chen G."/>
        </authorList>
    </citation>
    <scope>NUCLEOTIDE SEQUENCE [LARGE SCALE GENOMIC DNA]</scope>
    <source>
        <strain evidence="9">cv. DH0086</strain>
    </source>
</reference>
<evidence type="ECO:0000256" key="5">
    <source>
        <dbReference type="ARBA" id="ARBA00022989"/>
    </source>
</evidence>
<dbReference type="Proteomes" id="UP000243459">
    <property type="component" value="Chromosome 5"/>
</dbReference>
<dbReference type="OMA" id="MTGRLKW"/>
<accession>A0A5P1F128</accession>
<comment type="subcellular location">
    <subcellularLocation>
        <location evidence="1">Membrane</location>
        <topology evidence="1">Multi-pass membrane protein</topology>
    </subcellularLocation>
</comment>
<keyword evidence="4 7" id="KW-0812">Transmembrane</keyword>
<dbReference type="NCBIfam" id="TIGR00788">
    <property type="entry name" value="fbt"/>
    <property type="match status" value="1"/>
</dbReference>
<organism evidence="8 9">
    <name type="scientific">Asparagus officinalis</name>
    <name type="common">Garden asparagus</name>
    <dbReference type="NCBI Taxonomy" id="4686"/>
    <lineage>
        <taxon>Eukaryota</taxon>
        <taxon>Viridiplantae</taxon>
        <taxon>Streptophyta</taxon>
        <taxon>Embryophyta</taxon>
        <taxon>Tracheophyta</taxon>
        <taxon>Spermatophyta</taxon>
        <taxon>Magnoliopsida</taxon>
        <taxon>Liliopsida</taxon>
        <taxon>Asparagales</taxon>
        <taxon>Asparagaceae</taxon>
        <taxon>Asparagoideae</taxon>
        <taxon>Asparagus</taxon>
    </lineage>
</organism>
<dbReference type="CDD" id="cd17484">
    <property type="entry name" value="MFS_FBT"/>
    <property type="match status" value="1"/>
</dbReference>
<name>A0A5P1F128_ASPOF</name>